<evidence type="ECO:0000256" key="3">
    <source>
        <dbReference type="ARBA" id="ARBA00022679"/>
    </source>
</evidence>
<keyword evidence="2 8" id="KW-0489">Methyltransferase</keyword>
<dbReference type="SUPFAM" id="SSF53335">
    <property type="entry name" value="S-adenosyl-L-methionine-dependent methyltransferases"/>
    <property type="match status" value="1"/>
</dbReference>
<accession>A0ABU0LG05</accession>
<evidence type="ECO:0000256" key="4">
    <source>
        <dbReference type="ARBA" id="ARBA00047942"/>
    </source>
</evidence>
<evidence type="ECO:0000313" key="9">
    <source>
        <dbReference type="Proteomes" id="UP001241747"/>
    </source>
</evidence>
<dbReference type="EC" id="2.1.1.-" evidence="5"/>
<dbReference type="CDD" id="cd02440">
    <property type="entry name" value="AdoMet_MTases"/>
    <property type="match status" value="1"/>
</dbReference>
<feature type="domain" description="DNA methylase N-4/N-6" evidence="7">
    <location>
        <begin position="28"/>
        <end position="245"/>
    </location>
</feature>
<dbReference type="Gene3D" id="3.40.50.150">
    <property type="entry name" value="Vaccinia Virus protein VP39"/>
    <property type="match status" value="1"/>
</dbReference>
<feature type="region of interest" description="Disordered" evidence="6">
    <location>
        <begin position="256"/>
        <end position="303"/>
    </location>
</feature>
<evidence type="ECO:0000259" key="7">
    <source>
        <dbReference type="Pfam" id="PF01555"/>
    </source>
</evidence>
<organism evidence="8 9">
    <name type="scientific">Xanthobacter agilis</name>
    <dbReference type="NCBI Taxonomy" id="47492"/>
    <lineage>
        <taxon>Bacteria</taxon>
        <taxon>Pseudomonadati</taxon>
        <taxon>Pseudomonadota</taxon>
        <taxon>Alphaproteobacteria</taxon>
        <taxon>Hyphomicrobiales</taxon>
        <taxon>Xanthobacteraceae</taxon>
        <taxon>Xanthobacter</taxon>
    </lineage>
</organism>
<dbReference type="GO" id="GO:0008168">
    <property type="term" value="F:methyltransferase activity"/>
    <property type="evidence" value="ECO:0007669"/>
    <property type="project" value="UniProtKB-KW"/>
</dbReference>
<protein>
    <recommendedName>
        <fullName evidence="5">Methyltransferase</fullName>
        <ecNumber evidence="5">2.1.1.-</ecNumber>
    </recommendedName>
</protein>
<gene>
    <name evidence="8" type="ORF">QOZ94_002885</name>
</gene>
<keyword evidence="3" id="KW-0808">Transferase</keyword>
<reference evidence="8 9" key="1">
    <citation type="submission" date="2023-07" db="EMBL/GenBank/DDBJ databases">
        <title>Genomic Encyclopedia of Type Strains, Phase IV (KMG-IV): sequencing the most valuable type-strain genomes for metagenomic binning, comparative biology and taxonomic classification.</title>
        <authorList>
            <person name="Goeker M."/>
        </authorList>
    </citation>
    <scope>NUCLEOTIDE SEQUENCE [LARGE SCALE GENOMIC DNA]</scope>
    <source>
        <strain evidence="8 9">DSM 3770</strain>
    </source>
</reference>
<dbReference type="EMBL" id="JAUSVY010000006">
    <property type="protein sequence ID" value="MDQ0506081.1"/>
    <property type="molecule type" value="Genomic_DNA"/>
</dbReference>
<evidence type="ECO:0000256" key="1">
    <source>
        <dbReference type="ARBA" id="ARBA00006594"/>
    </source>
</evidence>
<name>A0ABU0LG05_XANAG</name>
<evidence type="ECO:0000256" key="2">
    <source>
        <dbReference type="ARBA" id="ARBA00022603"/>
    </source>
</evidence>
<dbReference type="RefSeq" id="WP_237343833.1">
    <property type="nucleotide sequence ID" value="NZ_JABWGX010000001.1"/>
</dbReference>
<proteinExistence type="inferred from homology"/>
<dbReference type="PRINTS" id="PR00508">
    <property type="entry name" value="S21N4MTFRASE"/>
</dbReference>
<dbReference type="PROSITE" id="PS00092">
    <property type="entry name" value="N6_MTASE"/>
    <property type="match status" value="1"/>
</dbReference>
<dbReference type="GO" id="GO:0032259">
    <property type="term" value="P:methylation"/>
    <property type="evidence" value="ECO:0007669"/>
    <property type="project" value="UniProtKB-KW"/>
</dbReference>
<comment type="similarity">
    <text evidence="1 5">Belongs to the N(4)/N(6)-methyltransferase family.</text>
</comment>
<comment type="catalytic activity">
    <reaction evidence="4">
        <text>a 2'-deoxyadenosine in DNA + S-adenosyl-L-methionine = an N(6)-methyl-2'-deoxyadenosine in DNA + S-adenosyl-L-homocysteine + H(+)</text>
        <dbReference type="Rhea" id="RHEA:15197"/>
        <dbReference type="Rhea" id="RHEA-COMP:12418"/>
        <dbReference type="Rhea" id="RHEA-COMP:12419"/>
        <dbReference type="ChEBI" id="CHEBI:15378"/>
        <dbReference type="ChEBI" id="CHEBI:57856"/>
        <dbReference type="ChEBI" id="CHEBI:59789"/>
        <dbReference type="ChEBI" id="CHEBI:90615"/>
        <dbReference type="ChEBI" id="CHEBI:90616"/>
        <dbReference type="EC" id="2.1.1.72"/>
    </reaction>
</comment>
<dbReference type="InterPro" id="IPR001091">
    <property type="entry name" value="RM_Methyltransferase"/>
</dbReference>
<dbReference type="InterPro" id="IPR002941">
    <property type="entry name" value="DNA_methylase_N4/N6"/>
</dbReference>
<dbReference type="NCBIfam" id="NF008572">
    <property type="entry name" value="PRK11524.1"/>
    <property type="match status" value="1"/>
</dbReference>
<dbReference type="InterPro" id="IPR002052">
    <property type="entry name" value="DNA_methylase_N6_adenine_CS"/>
</dbReference>
<sequence>MRTFESLGRTIIHGDALDALGAIETGSVDLVFADPPYNIGKDFDGVGDRREEGAYLAWCHRWIDECRRVLKQGGSFYLMAATQMMPHLDLYCRTRLTILSRMVWVYDSSGVQARRFFGSMFEPILHMVVDPRAYTFNADDILVEAKTGARRGLIDYRKEPPRPYNQQKVPGNVWALPRVRFRMDEYEDHPSQKPEALLERIVRASSHPDDLVLDPFAGTFTTGAVARRLGRRFIGIELSEAYVKTGLRRLDIPSDYAPEDLAKSKRRKTKNRSKHDRGGPVPGALDPMDVEPDARAVGESGTA</sequence>
<dbReference type="Proteomes" id="UP001241747">
    <property type="component" value="Unassembled WGS sequence"/>
</dbReference>
<evidence type="ECO:0000256" key="5">
    <source>
        <dbReference type="RuleBase" id="RU362026"/>
    </source>
</evidence>
<evidence type="ECO:0000256" key="6">
    <source>
        <dbReference type="SAM" id="MobiDB-lite"/>
    </source>
</evidence>
<dbReference type="Pfam" id="PF01555">
    <property type="entry name" value="N6_N4_Mtase"/>
    <property type="match status" value="1"/>
</dbReference>
<comment type="caution">
    <text evidence="8">The sequence shown here is derived from an EMBL/GenBank/DDBJ whole genome shotgun (WGS) entry which is preliminary data.</text>
</comment>
<keyword evidence="9" id="KW-1185">Reference proteome</keyword>
<dbReference type="InterPro" id="IPR029063">
    <property type="entry name" value="SAM-dependent_MTases_sf"/>
</dbReference>
<evidence type="ECO:0000313" key="8">
    <source>
        <dbReference type="EMBL" id="MDQ0506081.1"/>
    </source>
</evidence>
<feature type="compositionally biased region" description="Basic residues" evidence="6">
    <location>
        <begin position="264"/>
        <end position="275"/>
    </location>
</feature>